<evidence type="ECO:0000256" key="1">
    <source>
        <dbReference type="SAM" id="MobiDB-lite"/>
    </source>
</evidence>
<dbReference type="STRING" id="42251.A0A2T6ZPN2"/>
<evidence type="ECO:0000313" key="2">
    <source>
        <dbReference type="EMBL" id="PUU77443.1"/>
    </source>
</evidence>
<dbReference type="AlphaFoldDB" id="A0A2T6ZPN2"/>
<proteinExistence type="predicted"/>
<dbReference type="EMBL" id="NESQ01000153">
    <property type="protein sequence ID" value="PUU77443.1"/>
    <property type="molecule type" value="Genomic_DNA"/>
</dbReference>
<comment type="caution">
    <text evidence="2">The sequence shown here is derived from an EMBL/GenBank/DDBJ whole genome shotgun (WGS) entry which is preliminary data.</text>
</comment>
<protein>
    <submittedName>
        <fullName evidence="2">Uncharacterized protein</fullName>
    </submittedName>
</protein>
<evidence type="ECO:0000313" key="3">
    <source>
        <dbReference type="Proteomes" id="UP000244722"/>
    </source>
</evidence>
<reference evidence="2 3" key="1">
    <citation type="submission" date="2017-04" db="EMBL/GenBank/DDBJ databases">
        <title>Draft genome sequence of Tuber borchii Vittad., a whitish edible truffle.</title>
        <authorList>
            <consortium name="DOE Joint Genome Institute"/>
            <person name="Murat C."/>
            <person name="Kuo A."/>
            <person name="Barry K.W."/>
            <person name="Clum A."/>
            <person name="Dockter R.B."/>
            <person name="Fauchery L."/>
            <person name="Iotti M."/>
            <person name="Kohler A."/>
            <person name="Labutti K."/>
            <person name="Lindquist E.A."/>
            <person name="Lipzen A."/>
            <person name="Ohm R.A."/>
            <person name="Wang M."/>
            <person name="Grigoriev I.V."/>
            <person name="Zambonelli A."/>
            <person name="Martin F.M."/>
        </authorList>
    </citation>
    <scope>NUCLEOTIDE SEQUENCE [LARGE SCALE GENOMIC DNA]</scope>
    <source>
        <strain evidence="2 3">Tbo3840</strain>
    </source>
</reference>
<gene>
    <name evidence="2" type="ORF">B9Z19DRAFT_1128335</name>
</gene>
<keyword evidence="3" id="KW-1185">Reference proteome</keyword>
<feature type="region of interest" description="Disordered" evidence="1">
    <location>
        <begin position="1"/>
        <end position="95"/>
    </location>
</feature>
<accession>A0A2T6ZPN2</accession>
<name>A0A2T6ZPN2_TUBBO</name>
<sequence length="95" mass="9483">MKKALSAGFGPARKFVGAGSDSVGGAGSEGEREREWTAGAVAEKGEEGEGSTIAGAEESVASEGTEKETEDGGGSGQEVTRAISRTTLPPLDSLP</sequence>
<organism evidence="2 3">
    <name type="scientific">Tuber borchii</name>
    <name type="common">White truffle</name>
    <dbReference type="NCBI Taxonomy" id="42251"/>
    <lineage>
        <taxon>Eukaryota</taxon>
        <taxon>Fungi</taxon>
        <taxon>Dikarya</taxon>
        <taxon>Ascomycota</taxon>
        <taxon>Pezizomycotina</taxon>
        <taxon>Pezizomycetes</taxon>
        <taxon>Pezizales</taxon>
        <taxon>Tuberaceae</taxon>
        <taxon>Tuber</taxon>
    </lineage>
</organism>
<dbReference type="Proteomes" id="UP000244722">
    <property type="component" value="Unassembled WGS sequence"/>
</dbReference>